<dbReference type="InterPro" id="IPR001789">
    <property type="entry name" value="Sig_transdc_resp-reg_receiver"/>
</dbReference>
<dbReference type="AlphaFoldDB" id="A0A2W4WZI7"/>
<dbReference type="PANTHER" id="PTHR44591">
    <property type="entry name" value="STRESS RESPONSE REGULATOR PROTEIN 1"/>
    <property type="match status" value="1"/>
</dbReference>
<dbReference type="InterPro" id="IPR024186">
    <property type="entry name" value="Sig_transdc_resp-reg_PatA"/>
</dbReference>
<dbReference type="Pfam" id="PF00072">
    <property type="entry name" value="Response_reg"/>
    <property type="match status" value="1"/>
</dbReference>
<name>A0A2W4WZI7_9CYAN</name>
<evidence type="ECO:0000256" key="2">
    <source>
        <dbReference type="PROSITE-ProRule" id="PRU00169"/>
    </source>
</evidence>
<dbReference type="Gene3D" id="3.40.50.2300">
    <property type="match status" value="1"/>
</dbReference>
<evidence type="ECO:0000259" key="4">
    <source>
        <dbReference type="PROSITE" id="PS50110"/>
    </source>
</evidence>
<comment type="caution">
    <text evidence="5">The sequence shown here is derived from an EMBL/GenBank/DDBJ whole genome shotgun (WGS) entry which is preliminary data.</text>
</comment>
<evidence type="ECO:0000256" key="3">
    <source>
        <dbReference type="SAM" id="MobiDB-lite"/>
    </source>
</evidence>
<feature type="domain" description="Response regulatory" evidence="4">
    <location>
        <begin position="271"/>
        <end position="387"/>
    </location>
</feature>
<organism evidence="5 6">
    <name type="scientific">Phormidesmis priestleyi</name>
    <dbReference type="NCBI Taxonomy" id="268141"/>
    <lineage>
        <taxon>Bacteria</taxon>
        <taxon>Bacillati</taxon>
        <taxon>Cyanobacteriota</taxon>
        <taxon>Cyanophyceae</taxon>
        <taxon>Leptolyngbyales</taxon>
        <taxon>Leptolyngbyaceae</taxon>
        <taxon>Phormidesmis</taxon>
    </lineage>
</organism>
<dbReference type="GO" id="GO:0000160">
    <property type="term" value="P:phosphorelay signal transduction system"/>
    <property type="evidence" value="ECO:0007669"/>
    <property type="project" value="InterPro"/>
</dbReference>
<keyword evidence="1 2" id="KW-0597">Phosphoprotein</keyword>
<feature type="region of interest" description="Disordered" evidence="3">
    <location>
        <begin position="392"/>
        <end position="414"/>
    </location>
</feature>
<dbReference type="PROSITE" id="PS50110">
    <property type="entry name" value="RESPONSE_REGULATORY"/>
    <property type="match status" value="1"/>
</dbReference>
<reference evidence="5 6" key="2">
    <citation type="submission" date="2018-06" db="EMBL/GenBank/DDBJ databases">
        <title>Metagenomic assembly of (sub)arctic Cyanobacteria and their associated microbiome from non-axenic cultures.</title>
        <authorList>
            <person name="Baurain D."/>
        </authorList>
    </citation>
    <scope>NUCLEOTIDE SEQUENCE [LARGE SCALE GENOMIC DNA]</scope>
    <source>
        <strain evidence="5">ULC027bin1</strain>
    </source>
</reference>
<dbReference type="InterPro" id="IPR050595">
    <property type="entry name" value="Bact_response_regulator"/>
</dbReference>
<dbReference type="SMART" id="SM00448">
    <property type="entry name" value="REC"/>
    <property type="match status" value="1"/>
</dbReference>
<reference evidence="6" key="1">
    <citation type="submission" date="2018-04" db="EMBL/GenBank/DDBJ databases">
        <authorList>
            <person name="Cornet L."/>
        </authorList>
    </citation>
    <scope>NUCLEOTIDE SEQUENCE [LARGE SCALE GENOMIC DNA]</scope>
</reference>
<evidence type="ECO:0000313" key="5">
    <source>
        <dbReference type="EMBL" id="PZO49940.1"/>
    </source>
</evidence>
<evidence type="ECO:0000256" key="1">
    <source>
        <dbReference type="ARBA" id="ARBA00022553"/>
    </source>
</evidence>
<accession>A0A2W4WZI7</accession>
<proteinExistence type="predicted"/>
<dbReference type="InterPro" id="IPR011006">
    <property type="entry name" value="CheY-like_superfamily"/>
</dbReference>
<protein>
    <submittedName>
        <fullName evidence="5">Response regulator</fullName>
    </submittedName>
</protein>
<dbReference type="Proteomes" id="UP000249794">
    <property type="component" value="Unassembled WGS sequence"/>
</dbReference>
<dbReference type="EMBL" id="QBMP01000200">
    <property type="protein sequence ID" value="PZO49940.1"/>
    <property type="molecule type" value="Genomic_DNA"/>
</dbReference>
<sequence>MPSQAIIQVLDEKIQIHKQNQFTGIVHIGTAKSPYWSIYFHLGRIVWAHSQLHPVRRWYRQLVKHCPQAIKAATTGSDAQNQAKDQINYADLCYSKLVNDVHEGVLDRIALAKAVEDYLCEVLFDVAHQSSLLFLYARPPLTLIDVEKRFSNSLFLFVRSEQACQQAQYDWQAWQRAGLSKCFPNLAPVIRQPEALKQCMSKPIYEHFSSHINGGQTFRDIAAHLNQPLLPLTRQIVPYISKGMIGLVRVDDLGEVQVPTETKPSVADAPLIIYIDDSPRDSKLMGEILQDAGFRFHTIQESTHALPLLIEHKPQLIFLDLIMPVANGYEICSQLRRVSLFKDIPIVIVTSNDTLSDRVRAKMVGASGFLSKPIRREKILQAVHKLLHPRELGGTQSKPANADRTSLAKASVNL</sequence>
<dbReference type="SUPFAM" id="SSF52172">
    <property type="entry name" value="CheY-like"/>
    <property type="match status" value="1"/>
</dbReference>
<dbReference type="PANTHER" id="PTHR44591:SF23">
    <property type="entry name" value="CHEY SUBFAMILY"/>
    <property type="match status" value="1"/>
</dbReference>
<feature type="modified residue" description="4-aspartylphosphate" evidence="2">
    <location>
        <position position="320"/>
    </location>
</feature>
<gene>
    <name evidence="5" type="ORF">DCF15_16405</name>
</gene>
<dbReference type="PIRSF" id="PIRSF005897">
    <property type="entry name" value="RR_PatA"/>
    <property type="match status" value="1"/>
</dbReference>
<evidence type="ECO:0000313" key="6">
    <source>
        <dbReference type="Proteomes" id="UP000249794"/>
    </source>
</evidence>